<dbReference type="InterPro" id="IPR038013">
    <property type="entry name" value="ALG11"/>
</dbReference>
<evidence type="ECO:0000256" key="10">
    <source>
        <dbReference type="ARBA" id="ARBA00022989"/>
    </source>
</evidence>
<comment type="function">
    <text evidence="13 14">GDP-Man:Man(3)GlcNAc(2)-PP-Dol alpha-1,2-mannosyltransferase that operates in the biosynthetic pathway of dolichol-linked oligosaccharides, the glycan precursors employed in protein asparagine (N)-glycosylation. The assembly of dolichol-linked oligosaccharides begins on the cytosolic side of the endoplasmic reticulum membrane and finishes in its lumen. The sequential addition of sugars to dolichol pyrophosphate produces dolichol-linked oligosaccharides containing fourteen sugars, including two GlcNAcs, nine mannoses and three glucoses. Once assembled, the oligosaccharide is transferred from the lipid to nascent proteins by oligosaccharyltransferases. Catalyzes, on the cytoplasmic face of the endoplasmic reticulum, the addition of the fourth and fifth mannose residues to the dolichol-linked oligosaccharide chain, to produce Man(5)GlcNAc(2)-PP-dolichol core oligosaccharide.</text>
</comment>
<keyword evidence="10" id="KW-1133">Transmembrane helix</keyword>
<dbReference type="GO" id="GO:0005789">
    <property type="term" value="C:endoplasmic reticulum membrane"/>
    <property type="evidence" value="ECO:0007669"/>
    <property type="project" value="UniProtKB-SubCell"/>
</dbReference>
<evidence type="ECO:0000259" key="17">
    <source>
        <dbReference type="Pfam" id="PF15924"/>
    </source>
</evidence>
<sequence>MAFTVIVTTVVVLLCSPVIGLLLWNYLAPVLFHALSATAGSSIGYYLVKKTEGRRERLVKVTEELETSHAAFIANATQSVESNNSSDTDWDKVEDRPGAAARSSDTKDPSWDGIVGFFHPFCNAGGGGERVLWAAIRATQKRWPKAKIVVYTGDHEVTKEQILNRVKNTFSIDIYPPTIHFLYLSTRHWVLASTWPHATLLGQSIGSVILGWDAFSLVVPDIFIDTMGYAFALGLCKLLFPTMPTGAYVHYPTISTDMLDSLDPKNAVGQQGVNAGQGVGLKGTIKKFYWHWFAGVYSWMGASVDVVMTNSSWTQAHIDALWGPRRAQRQKENSIAVVYPPCAVHEIAEAVEVSEESEKLRTKSLVYIAQFRPEKNHQLIVQAFHEFIRSGTPASKDATLVLLGSVRGDSDAKRVYKLRLLVNELHMKDRVVFQLDAPWSEILQHLGRGYIGVNGMWNEHFGIGVVEYLAAGLIPVVHDSGGPKMDIVVDVDGQPTGFHATSASDYAQGFEKALSLKDPLAVRRRARASAQRFSEEEFAHKWTAQLEKLVSMRNRG</sequence>
<comment type="similarity">
    <text evidence="3 14">Belongs to the glycosyltransferase group 1 family. Glycosyltransferase 4 subfamily.</text>
</comment>
<comment type="pathway">
    <text evidence="2 14">Protein modification; protein glycosylation.</text>
</comment>
<accession>A0A136JGN3</accession>
<evidence type="ECO:0000256" key="9">
    <source>
        <dbReference type="ARBA" id="ARBA00022824"/>
    </source>
</evidence>
<dbReference type="Proteomes" id="UP000070501">
    <property type="component" value="Unassembled WGS sequence"/>
</dbReference>
<evidence type="ECO:0000313" key="18">
    <source>
        <dbReference type="EMBL" id="KXJ96313.1"/>
    </source>
</evidence>
<dbReference type="Pfam" id="PF15924">
    <property type="entry name" value="ALG11_N"/>
    <property type="match status" value="1"/>
</dbReference>
<dbReference type="EMBL" id="KQ964245">
    <property type="protein sequence ID" value="KXJ96313.1"/>
    <property type="molecule type" value="Genomic_DNA"/>
</dbReference>
<gene>
    <name evidence="18" type="ORF">Micbo1qcDRAFT_142184</name>
</gene>
<dbReference type="FunFam" id="3.40.50.2000:FF:000168">
    <property type="entry name" value="Alpha-1,2-mannosyltransferase (Alg11), putative"/>
    <property type="match status" value="1"/>
</dbReference>
<name>A0A136JGN3_9PEZI</name>
<comment type="subcellular location">
    <subcellularLocation>
        <location evidence="1">Endoplasmic reticulum membrane</location>
        <topology evidence="1">Single-pass membrane protein</topology>
    </subcellularLocation>
</comment>
<comment type="catalytic activity">
    <reaction evidence="12 14">
        <text>an alpha-D-Man-(1-&gt;3)-[alpha-D-Man-(1-&gt;6)]-beta-D-Man-(1-&gt;4)-beta-D-GlcNAc-(1-&gt;4)-alpha-D-GlcNAc-diphospho-di-trans,poly-cis-dolichol + 2 GDP-alpha-D-mannose = an alpha-D-Man-(1-&gt;2)-alpha-D-Man-(1-&gt;2)-alpha-D-Man-(1-&gt;3)-[alpha-D-Man-(1-&gt;6)]-beta-D-Man-(1-&gt;4)-beta-D-GlcNAc-(1-&gt;4)-alpha-D-GlcNAc-diphospho-di-trans,poly-cis-dolichol + 2 GDP + 2 H(+)</text>
        <dbReference type="Rhea" id="RHEA:29523"/>
        <dbReference type="Rhea" id="RHEA-COMP:19515"/>
        <dbReference type="Rhea" id="RHEA-COMP:19516"/>
        <dbReference type="ChEBI" id="CHEBI:15378"/>
        <dbReference type="ChEBI" id="CHEBI:57527"/>
        <dbReference type="ChEBI" id="CHEBI:58189"/>
        <dbReference type="ChEBI" id="CHEBI:132511"/>
        <dbReference type="ChEBI" id="CHEBI:132515"/>
        <dbReference type="EC" id="2.4.1.131"/>
    </reaction>
    <physiologicalReaction direction="left-to-right" evidence="12 14">
        <dbReference type="Rhea" id="RHEA:29524"/>
    </physiologicalReaction>
</comment>
<evidence type="ECO:0000256" key="7">
    <source>
        <dbReference type="ARBA" id="ARBA00022679"/>
    </source>
</evidence>
<dbReference type="PANTHER" id="PTHR45919">
    <property type="entry name" value="GDP-MAN:MAN(3)GLCNAC(2)-PP-DOL ALPHA-1,2-MANNOSYLTRANSFERASE"/>
    <property type="match status" value="1"/>
</dbReference>
<evidence type="ECO:0000256" key="2">
    <source>
        <dbReference type="ARBA" id="ARBA00004922"/>
    </source>
</evidence>
<evidence type="ECO:0000256" key="8">
    <source>
        <dbReference type="ARBA" id="ARBA00022692"/>
    </source>
</evidence>
<dbReference type="SUPFAM" id="SSF53756">
    <property type="entry name" value="UDP-Glycosyltransferase/glycogen phosphorylase"/>
    <property type="match status" value="1"/>
</dbReference>
<evidence type="ECO:0000256" key="12">
    <source>
        <dbReference type="ARBA" id="ARBA00045065"/>
    </source>
</evidence>
<keyword evidence="8" id="KW-0812">Transmembrane</keyword>
<feature type="region of interest" description="Disordered" evidence="15">
    <location>
        <begin position="79"/>
        <end position="107"/>
    </location>
</feature>
<dbReference type="InterPro" id="IPR001296">
    <property type="entry name" value="Glyco_trans_1"/>
</dbReference>
<dbReference type="GO" id="GO:0006487">
    <property type="term" value="P:protein N-linked glycosylation"/>
    <property type="evidence" value="ECO:0007669"/>
    <property type="project" value="TreeGrafter"/>
</dbReference>
<protein>
    <recommendedName>
        <fullName evidence="5 14">GDP-Man:Man(3)GlcNAc(2)-PP-Dol alpha-1,2-mannosyltransferase</fullName>
        <ecNumber evidence="4 14">2.4.1.131</ecNumber>
    </recommendedName>
</protein>
<evidence type="ECO:0000256" key="15">
    <source>
        <dbReference type="SAM" id="MobiDB-lite"/>
    </source>
</evidence>
<evidence type="ECO:0000256" key="6">
    <source>
        <dbReference type="ARBA" id="ARBA00022676"/>
    </source>
</evidence>
<keyword evidence="9 14" id="KW-0256">Endoplasmic reticulum</keyword>
<organism evidence="18 19">
    <name type="scientific">Microdochium bolleyi</name>
    <dbReference type="NCBI Taxonomy" id="196109"/>
    <lineage>
        <taxon>Eukaryota</taxon>
        <taxon>Fungi</taxon>
        <taxon>Dikarya</taxon>
        <taxon>Ascomycota</taxon>
        <taxon>Pezizomycotina</taxon>
        <taxon>Sordariomycetes</taxon>
        <taxon>Xylariomycetidae</taxon>
        <taxon>Xylariales</taxon>
        <taxon>Microdochiaceae</taxon>
        <taxon>Microdochium</taxon>
    </lineage>
</organism>
<dbReference type="AlphaFoldDB" id="A0A136JGN3"/>
<dbReference type="InterPro" id="IPR031814">
    <property type="entry name" value="ALG11_N"/>
</dbReference>
<evidence type="ECO:0000256" key="14">
    <source>
        <dbReference type="RuleBase" id="RU367051"/>
    </source>
</evidence>
<reference evidence="19" key="1">
    <citation type="submission" date="2016-02" db="EMBL/GenBank/DDBJ databases">
        <title>Draft genome sequence of Microdochium bolleyi, a fungal endophyte of beachgrass.</title>
        <authorList>
            <consortium name="DOE Joint Genome Institute"/>
            <person name="David A.S."/>
            <person name="May G."/>
            <person name="Haridas S."/>
            <person name="Lim J."/>
            <person name="Wang M."/>
            <person name="Labutti K."/>
            <person name="Lipzen A."/>
            <person name="Barry K."/>
            <person name="Grigoriev I.V."/>
        </authorList>
    </citation>
    <scope>NUCLEOTIDE SEQUENCE [LARGE SCALE GENOMIC DNA]</scope>
    <source>
        <strain evidence="19">J235TASD1</strain>
    </source>
</reference>
<evidence type="ECO:0000256" key="4">
    <source>
        <dbReference type="ARBA" id="ARBA00012645"/>
    </source>
</evidence>
<keyword evidence="6 14" id="KW-0328">Glycosyltransferase</keyword>
<keyword evidence="19" id="KW-1185">Reference proteome</keyword>
<dbReference type="Pfam" id="PF00534">
    <property type="entry name" value="Glycos_transf_1"/>
    <property type="match status" value="1"/>
</dbReference>
<dbReference type="Gene3D" id="3.40.50.2000">
    <property type="entry name" value="Glycogen Phosphorylase B"/>
    <property type="match status" value="1"/>
</dbReference>
<evidence type="ECO:0000313" key="19">
    <source>
        <dbReference type="Proteomes" id="UP000070501"/>
    </source>
</evidence>
<proteinExistence type="inferred from homology"/>
<dbReference type="CDD" id="cd03806">
    <property type="entry name" value="GT4_ALG11-like"/>
    <property type="match status" value="1"/>
</dbReference>
<evidence type="ECO:0000256" key="5">
    <source>
        <dbReference type="ARBA" id="ARBA00022018"/>
    </source>
</evidence>
<dbReference type="UniPathway" id="UPA00378"/>
<dbReference type="OrthoDB" id="2276068at2759"/>
<feature type="domain" description="Glycosyl transferase family 1" evidence="16">
    <location>
        <begin position="359"/>
        <end position="523"/>
    </location>
</feature>
<keyword evidence="7 14" id="KW-0808">Transferase</keyword>
<dbReference type="GO" id="GO:0004377">
    <property type="term" value="F:GDP-Man:Man(3)GlcNAc(2)-PP-Dol alpha-1,2-mannosyltransferase activity"/>
    <property type="evidence" value="ECO:0007669"/>
    <property type="project" value="UniProtKB-UniRule"/>
</dbReference>
<dbReference type="InParanoid" id="A0A136JGN3"/>
<evidence type="ECO:0000256" key="1">
    <source>
        <dbReference type="ARBA" id="ARBA00004389"/>
    </source>
</evidence>
<dbReference type="EC" id="2.4.1.131" evidence="4 14"/>
<dbReference type="PANTHER" id="PTHR45919:SF1">
    <property type="entry name" value="GDP-MAN:MAN(3)GLCNAC(2)-PP-DOL ALPHA-1,2-MANNOSYLTRANSFERASE"/>
    <property type="match status" value="1"/>
</dbReference>
<evidence type="ECO:0000256" key="3">
    <source>
        <dbReference type="ARBA" id="ARBA00009481"/>
    </source>
</evidence>
<keyword evidence="11" id="KW-0472">Membrane</keyword>
<dbReference type="STRING" id="196109.A0A136JGN3"/>
<feature type="domain" description="ALG11 mannosyltransferase N-terminal" evidence="17">
    <location>
        <begin position="114"/>
        <end position="322"/>
    </location>
</feature>
<evidence type="ECO:0000256" key="13">
    <source>
        <dbReference type="ARBA" id="ARBA00056799"/>
    </source>
</evidence>
<evidence type="ECO:0000256" key="11">
    <source>
        <dbReference type="ARBA" id="ARBA00023136"/>
    </source>
</evidence>
<dbReference type="FunCoup" id="A0A136JGN3">
    <property type="interactions" value="408"/>
</dbReference>
<evidence type="ECO:0000259" key="16">
    <source>
        <dbReference type="Pfam" id="PF00534"/>
    </source>
</evidence>